<gene>
    <name evidence="1" type="ORF">K3G22_18925</name>
</gene>
<protein>
    <submittedName>
        <fullName evidence="1">Uncharacterized protein</fullName>
    </submittedName>
</protein>
<dbReference type="EMBL" id="CP080635">
    <property type="protein sequence ID" value="QYX72761.1"/>
    <property type="molecule type" value="Genomic_DNA"/>
</dbReference>
<organism evidence="1 2">
    <name type="scientific">Shewanella putrefaciens</name>
    <name type="common">Pseudomonas putrefaciens</name>
    <dbReference type="NCBI Taxonomy" id="24"/>
    <lineage>
        <taxon>Bacteria</taxon>
        <taxon>Pseudomonadati</taxon>
        <taxon>Pseudomonadota</taxon>
        <taxon>Gammaproteobacteria</taxon>
        <taxon>Alteromonadales</taxon>
        <taxon>Shewanellaceae</taxon>
        <taxon>Shewanella</taxon>
    </lineage>
</organism>
<evidence type="ECO:0000313" key="2">
    <source>
        <dbReference type="Proteomes" id="UP000827084"/>
    </source>
</evidence>
<dbReference type="RefSeq" id="WP_061783233.1">
    <property type="nucleotide sequence ID" value="NZ_BMPK01000007.1"/>
</dbReference>
<proteinExistence type="predicted"/>
<reference evidence="1 2" key="1">
    <citation type="submission" date="2021-08" db="EMBL/GenBank/DDBJ databases">
        <title>Shewanella putrefaciens YZ-J, complete genome.</title>
        <authorList>
            <person name="Yi Z."/>
        </authorList>
    </citation>
    <scope>NUCLEOTIDE SEQUENCE [LARGE SCALE GENOMIC DNA]</scope>
    <source>
        <strain evidence="1 2">YZ-J</strain>
    </source>
</reference>
<accession>A0ABX8XAZ3</accession>
<dbReference type="Proteomes" id="UP000827084">
    <property type="component" value="Chromosome"/>
</dbReference>
<sequence length="141" mass="16625">MKLSDSQDELKKRLEQSIDIITPRRALEVMLAFYGEQRFDDVEIDEDGDMLLYEWGICNSRQFSLSVTRQFIITDEDEPYQLHLRLYFPLTDALRQLNGGNEWCHSPDELPVFRQSIESSAPFRALIDDQPLKVELYFEQC</sequence>
<evidence type="ECO:0000313" key="1">
    <source>
        <dbReference type="EMBL" id="QYX72761.1"/>
    </source>
</evidence>
<dbReference type="GeneID" id="67445378"/>
<name>A0ABX8XAZ3_SHEPU</name>
<keyword evidence="2" id="KW-1185">Reference proteome</keyword>